<dbReference type="KEGG" id="salw:CP975_34765"/>
<name>A0A5J6HUH5_STRAD</name>
<gene>
    <name evidence="1" type="ORF">CP975_34765</name>
</gene>
<evidence type="ECO:0000313" key="1">
    <source>
        <dbReference type="EMBL" id="QEV21980.1"/>
    </source>
</evidence>
<organism evidence="1 2">
    <name type="scientific">Streptomyces alboniger</name>
    <dbReference type="NCBI Taxonomy" id="132473"/>
    <lineage>
        <taxon>Bacteria</taxon>
        <taxon>Bacillati</taxon>
        <taxon>Actinomycetota</taxon>
        <taxon>Actinomycetes</taxon>
        <taxon>Kitasatosporales</taxon>
        <taxon>Streptomycetaceae</taxon>
        <taxon>Streptomyces</taxon>
        <taxon>Streptomyces aurantiacus group</taxon>
    </lineage>
</organism>
<dbReference type="EMBL" id="CP023695">
    <property type="protein sequence ID" value="QEV21980.1"/>
    <property type="molecule type" value="Genomic_DNA"/>
</dbReference>
<proteinExistence type="predicted"/>
<reference evidence="1 2" key="1">
    <citation type="submission" date="2017-09" db="EMBL/GenBank/DDBJ databases">
        <authorList>
            <person name="Lee N."/>
            <person name="Cho B.-K."/>
        </authorList>
    </citation>
    <scope>NUCLEOTIDE SEQUENCE [LARGE SCALE GENOMIC DNA]</scope>
    <source>
        <strain evidence="1 2">ATCC 12461</strain>
    </source>
</reference>
<keyword evidence="2" id="KW-1185">Reference proteome</keyword>
<protein>
    <submittedName>
        <fullName evidence="1">Uncharacterized protein</fullName>
    </submittedName>
</protein>
<evidence type="ECO:0000313" key="2">
    <source>
        <dbReference type="Proteomes" id="UP000326553"/>
    </source>
</evidence>
<sequence>MLLLSGQSVVNRTALARPQGGGGGSTCGERPLLRAVGIPLSTTAWTDADPYGPGELWKVDQEHFVSQAGSGVSHHRPFVAMLTDPGCGMPLALEHEACRRATSRCDDCRVYLRSHRHPGRLEIRFTRRADFYLERA</sequence>
<dbReference type="Proteomes" id="UP000326553">
    <property type="component" value="Chromosome"/>
</dbReference>
<dbReference type="AlphaFoldDB" id="A0A5J6HUH5"/>
<accession>A0A5J6HUH5</accession>